<keyword evidence="3 11" id="KW-0812">Transmembrane</keyword>
<feature type="transmembrane region" description="Helical" evidence="11">
    <location>
        <begin position="121"/>
        <end position="140"/>
    </location>
</feature>
<comment type="similarity">
    <text evidence="2">Belongs to the VKOR family.</text>
</comment>
<keyword evidence="6" id="KW-0560">Oxidoreductase</keyword>
<evidence type="ECO:0000256" key="7">
    <source>
        <dbReference type="ARBA" id="ARBA00023136"/>
    </source>
</evidence>
<keyword evidence="9" id="KW-0676">Redox-active center</keyword>
<keyword evidence="8" id="KW-1015">Disulfide bond</keyword>
<feature type="transmembrane region" description="Helical" evidence="11">
    <location>
        <begin position="61"/>
        <end position="81"/>
    </location>
</feature>
<comment type="subcellular location">
    <subcellularLocation>
        <location evidence="1">Membrane</location>
        <topology evidence="1">Multi-pass membrane protein</topology>
    </subcellularLocation>
</comment>
<keyword evidence="7 11" id="KW-0472">Membrane</keyword>
<evidence type="ECO:0000256" key="9">
    <source>
        <dbReference type="ARBA" id="ARBA00023284"/>
    </source>
</evidence>
<feature type="transmembrane region" description="Helical" evidence="11">
    <location>
        <begin position="217"/>
        <end position="241"/>
    </location>
</feature>
<evidence type="ECO:0000256" key="8">
    <source>
        <dbReference type="ARBA" id="ARBA00023157"/>
    </source>
</evidence>
<keyword evidence="4" id="KW-0874">Quinone</keyword>
<evidence type="ECO:0000256" key="1">
    <source>
        <dbReference type="ARBA" id="ARBA00004141"/>
    </source>
</evidence>
<evidence type="ECO:0000256" key="10">
    <source>
        <dbReference type="SAM" id="MobiDB-lite"/>
    </source>
</evidence>
<keyword evidence="5 11" id="KW-1133">Transmembrane helix</keyword>
<feature type="transmembrane region" description="Helical" evidence="11">
    <location>
        <begin position="147"/>
        <end position="167"/>
    </location>
</feature>
<evidence type="ECO:0000256" key="5">
    <source>
        <dbReference type="ARBA" id="ARBA00022989"/>
    </source>
</evidence>
<evidence type="ECO:0000313" key="13">
    <source>
        <dbReference type="EMBL" id="GAA3510301.1"/>
    </source>
</evidence>
<evidence type="ECO:0000256" key="4">
    <source>
        <dbReference type="ARBA" id="ARBA00022719"/>
    </source>
</evidence>
<organism evidence="13 14">
    <name type="scientific">Georgenia daeguensis</name>
    <dbReference type="NCBI Taxonomy" id="908355"/>
    <lineage>
        <taxon>Bacteria</taxon>
        <taxon>Bacillati</taxon>
        <taxon>Actinomycetota</taxon>
        <taxon>Actinomycetes</taxon>
        <taxon>Micrococcales</taxon>
        <taxon>Bogoriellaceae</taxon>
        <taxon>Georgenia</taxon>
    </lineage>
</organism>
<evidence type="ECO:0000256" key="6">
    <source>
        <dbReference type="ARBA" id="ARBA00023002"/>
    </source>
</evidence>
<gene>
    <name evidence="13" type="ORF">GCM10022262_37820</name>
</gene>
<dbReference type="InterPro" id="IPR041714">
    <property type="entry name" value="VKOR_Actinobacteria"/>
</dbReference>
<protein>
    <recommendedName>
        <fullName evidence="12">Vitamin K epoxide reductase domain-containing protein</fullName>
    </recommendedName>
</protein>
<keyword evidence="14" id="KW-1185">Reference proteome</keyword>
<feature type="compositionally biased region" description="Pro residues" evidence="10">
    <location>
        <begin position="12"/>
        <end position="27"/>
    </location>
</feature>
<dbReference type="InterPro" id="IPR012932">
    <property type="entry name" value="VKOR"/>
</dbReference>
<feature type="transmembrane region" description="Helical" evidence="11">
    <location>
        <begin position="173"/>
        <end position="196"/>
    </location>
</feature>
<evidence type="ECO:0000256" key="2">
    <source>
        <dbReference type="ARBA" id="ARBA00006214"/>
    </source>
</evidence>
<evidence type="ECO:0000259" key="12">
    <source>
        <dbReference type="SMART" id="SM00756"/>
    </source>
</evidence>
<dbReference type="Gene3D" id="1.20.1440.130">
    <property type="entry name" value="VKOR domain"/>
    <property type="match status" value="1"/>
</dbReference>
<dbReference type="CDD" id="cd12922">
    <property type="entry name" value="VKOR_5"/>
    <property type="match status" value="1"/>
</dbReference>
<evidence type="ECO:0000313" key="14">
    <source>
        <dbReference type="Proteomes" id="UP001499841"/>
    </source>
</evidence>
<feature type="region of interest" description="Disordered" evidence="10">
    <location>
        <begin position="1"/>
        <end position="52"/>
    </location>
</feature>
<accession>A0ABP6UPA6</accession>
<reference evidence="14" key="1">
    <citation type="journal article" date="2019" name="Int. J. Syst. Evol. Microbiol.">
        <title>The Global Catalogue of Microorganisms (GCM) 10K type strain sequencing project: providing services to taxonomists for standard genome sequencing and annotation.</title>
        <authorList>
            <consortium name="The Broad Institute Genomics Platform"/>
            <consortium name="The Broad Institute Genome Sequencing Center for Infectious Disease"/>
            <person name="Wu L."/>
            <person name="Ma J."/>
        </authorList>
    </citation>
    <scope>NUCLEOTIDE SEQUENCE [LARGE SCALE GENOMIC DNA]</scope>
    <source>
        <strain evidence="14">JCM 17459</strain>
    </source>
</reference>
<sequence length="248" mass="26671">MDDSYKTDGAVPPAPSAPPGRPGAPRPFDPRDTAMTPPATSYAPDLLDESRERSERSRRNAFVVMLLSSLVSLVASLVLSIDAVRLAADPDVALACNINSAISCGTVAQAWQASVLGFPNAFLGLIAEPVVITLAVAALGGVRFPRWFMNAAQVVYLIGFGFAYWLFAQSFFVIGSLCPWCLLVTVSTTTVFTSLLRVNIVDNTFGLPPALHERACAWLRMGADYALEVVWFVLLAAAILLKYQAAIF</sequence>
<comment type="caution">
    <text evidence="13">The sequence shown here is derived from an EMBL/GenBank/DDBJ whole genome shotgun (WGS) entry which is preliminary data.</text>
</comment>
<proteinExistence type="inferred from homology"/>
<evidence type="ECO:0000256" key="3">
    <source>
        <dbReference type="ARBA" id="ARBA00022692"/>
    </source>
</evidence>
<evidence type="ECO:0000256" key="11">
    <source>
        <dbReference type="SAM" id="Phobius"/>
    </source>
</evidence>
<name>A0ABP6UPA6_9MICO</name>
<dbReference type="Proteomes" id="UP001499841">
    <property type="component" value="Unassembled WGS sequence"/>
</dbReference>
<feature type="domain" description="Vitamin K epoxide reductase" evidence="12">
    <location>
        <begin position="58"/>
        <end position="199"/>
    </location>
</feature>
<dbReference type="Pfam" id="PF07884">
    <property type="entry name" value="VKOR"/>
    <property type="match status" value="1"/>
</dbReference>
<dbReference type="EMBL" id="BAABBA010000028">
    <property type="protein sequence ID" value="GAA3510301.1"/>
    <property type="molecule type" value="Genomic_DNA"/>
</dbReference>
<dbReference type="SMART" id="SM00756">
    <property type="entry name" value="VKc"/>
    <property type="match status" value="1"/>
</dbReference>
<dbReference type="InterPro" id="IPR038354">
    <property type="entry name" value="VKOR_sf"/>
</dbReference>